<dbReference type="GO" id="GO:0004077">
    <property type="term" value="F:biotin--[biotin carboxyl-carrier protein] ligase activity"/>
    <property type="evidence" value="ECO:0007669"/>
    <property type="project" value="TreeGrafter"/>
</dbReference>
<feature type="domain" description="BPL/LPL catalytic" evidence="1">
    <location>
        <begin position="1"/>
        <end position="139"/>
    </location>
</feature>
<dbReference type="OrthoDB" id="10250105at2759"/>
<sequence>LAGRGRGANIWLSPPGCLLFSVHLRLAVHALPAHRFVFLQYLFALAVVEACRAPAVLGQKAGEKVRIKWPNDLYAVMGGHEGDGEMKKIGGALVNTSFGGGNVDIIIGQSARFTTLLSRSFTVWVLCISIHLTHCRMRP</sequence>
<dbReference type="Proteomes" id="UP000717328">
    <property type="component" value="Unassembled WGS sequence"/>
</dbReference>
<accession>A0A9P7KCQ4</accession>
<name>A0A9P7KCQ4_9AGAR</name>
<dbReference type="GO" id="GO:0005737">
    <property type="term" value="C:cytoplasm"/>
    <property type="evidence" value="ECO:0007669"/>
    <property type="project" value="TreeGrafter"/>
</dbReference>
<evidence type="ECO:0000313" key="3">
    <source>
        <dbReference type="Proteomes" id="UP000717328"/>
    </source>
</evidence>
<keyword evidence="3" id="KW-1185">Reference proteome</keyword>
<dbReference type="EMBL" id="JABCKI010003208">
    <property type="protein sequence ID" value="KAG5643081.1"/>
    <property type="molecule type" value="Genomic_DNA"/>
</dbReference>
<evidence type="ECO:0000259" key="1">
    <source>
        <dbReference type="PROSITE" id="PS51733"/>
    </source>
</evidence>
<comment type="caution">
    <text evidence="2">The sequence shown here is derived from an EMBL/GenBank/DDBJ whole genome shotgun (WGS) entry which is preliminary data.</text>
</comment>
<reference evidence="2" key="2">
    <citation type="submission" date="2021-10" db="EMBL/GenBank/DDBJ databases">
        <title>Phylogenomics reveals ancestral predisposition of the termite-cultivated fungus Termitomyces towards a domesticated lifestyle.</title>
        <authorList>
            <person name="Auxier B."/>
            <person name="Grum-Grzhimaylo A."/>
            <person name="Cardenas M.E."/>
            <person name="Lodge J.D."/>
            <person name="Laessoe T."/>
            <person name="Pedersen O."/>
            <person name="Smith M.E."/>
            <person name="Kuyper T.W."/>
            <person name="Franco-Molano E.A."/>
            <person name="Baroni T.J."/>
            <person name="Aanen D.K."/>
        </authorList>
    </citation>
    <scope>NUCLEOTIDE SEQUENCE</scope>
    <source>
        <strain evidence="2">D49</strain>
    </source>
</reference>
<gene>
    <name evidence="2" type="ORF">H0H81_010317</name>
</gene>
<feature type="non-terminal residue" evidence="2">
    <location>
        <position position="1"/>
    </location>
</feature>
<protein>
    <recommendedName>
        <fullName evidence="1">BPL/LPL catalytic domain-containing protein</fullName>
    </recommendedName>
</protein>
<dbReference type="Gene3D" id="3.30.930.10">
    <property type="entry name" value="Bira Bifunctional Protein, Domain 2"/>
    <property type="match status" value="1"/>
</dbReference>
<proteinExistence type="predicted"/>
<dbReference type="InterPro" id="IPR004143">
    <property type="entry name" value="BPL_LPL_catalytic"/>
</dbReference>
<evidence type="ECO:0000313" key="2">
    <source>
        <dbReference type="EMBL" id="KAG5643081.1"/>
    </source>
</evidence>
<organism evidence="2 3">
    <name type="scientific">Sphagnurus paluster</name>
    <dbReference type="NCBI Taxonomy" id="117069"/>
    <lineage>
        <taxon>Eukaryota</taxon>
        <taxon>Fungi</taxon>
        <taxon>Dikarya</taxon>
        <taxon>Basidiomycota</taxon>
        <taxon>Agaricomycotina</taxon>
        <taxon>Agaricomycetes</taxon>
        <taxon>Agaricomycetidae</taxon>
        <taxon>Agaricales</taxon>
        <taxon>Tricholomatineae</taxon>
        <taxon>Lyophyllaceae</taxon>
        <taxon>Sphagnurus</taxon>
    </lineage>
</organism>
<dbReference type="AlphaFoldDB" id="A0A9P7KCQ4"/>
<dbReference type="SUPFAM" id="SSF55681">
    <property type="entry name" value="Class II aaRS and biotin synthetases"/>
    <property type="match status" value="1"/>
</dbReference>
<dbReference type="PROSITE" id="PS51733">
    <property type="entry name" value="BPL_LPL_CATALYTIC"/>
    <property type="match status" value="1"/>
</dbReference>
<reference evidence="2" key="1">
    <citation type="submission" date="2021-02" db="EMBL/GenBank/DDBJ databases">
        <authorList>
            <person name="Nieuwenhuis M."/>
            <person name="Van De Peppel L.J.J."/>
        </authorList>
    </citation>
    <scope>NUCLEOTIDE SEQUENCE</scope>
    <source>
        <strain evidence="2">D49</strain>
    </source>
</reference>
<dbReference type="InterPro" id="IPR045864">
    <property type="entry name" value="aa-tRNA-synth_II/BPL/LPL"/>
</dbReference>
<dbReference type="Pfam" id="PF03099">
    <property type="entry name" value="BPL_LplA_LipB"/>
    <property type="match status" value="1"/>
</dbReference>
<dbReference type="PANTHER" id="PTHR12835">
    <property type="entry name" value="BIOTIN PROTEIN LIGASE"/>
    <property type="match status" value="1"/>
</dbReference>
<dbReference type="PANTHER" id="PTHR12835:SF5">
    <property type="entry name" value="BIOTIN--PROTEIN LIGASE"/>
    <property type="match status" value="1"/>
</dbReference>